<gene>
    <name evidence="1" type="ORF">GX888_02165</name>
</gene>
<dbReference type="Gene3D" id="3.40.50.620">
    <property type="entry name" value="HUPs"/>
    <property type="match status" value="1"/>
</dbReference>
<evidence type="ECO:0000313" key="2">
    <source>
        <dbReference type="Proteomes" id="UP000564033"/>
    </source>
</evidence>
<dbReference type="AlphaFoldDB" id="A0A847VDF3"/>
<protein>
    <recommendedName>
        <fullName evidence="3">N-acetyl sugar amidotransferase</fullName>
    </recommendedName>
</protein>
<sequence>MNRRDVKTITKLVEEEYNKRYKQISQLNRCSKCLLPETMPFIEFDKNNVCNYCRDYGKIGYEGAKALEKKLKTYRRDTDKPDCIVAFSGGRDSSYALHYLVKEMDMNPLVYTYDWGMITDVGFRNMDKMIDKLAVKSVVIKADIDRKRKNIRLNINAWLKRPNLGTVPLFMAGDKQFFYHAAKLSRERGLDLVILSENLLEVTYFKTGFCGVKPKHLKGKKFYILNVGSLLRLLSFYGKEYLLNPLYINSSLLDSIAAFSSYYVMPHNHLSLFSYIEWDENHIEDVLINQYGWERATDTDTTWRIGDGTAAFYNYLYYILSGFSEIDTFRSNQIREGKMDRDEALTKVNKENRPRIESMIWYADVIGFDLLEALKIIHNEKPLYEKNN</sequence>
<accession>A0A847VDF3</accession>
<dbReference type="EMBL" id="JAAZIL010000053">
    <property type="protein sequence ID" value="NLZ24529.1"/>
    <property type="molecule type" value="Genomic_DNA"/>
</dbReference>
<organism evidence="1 2">
    <name type="scientific">Candidatus Dojkabacteria bacterium</name>
    <dbReference type="NCBI Taxonomy" id="2099670"/>
    <lineage>
        <taxon>Bacteria</taxon>
        <taxon>Candidatus Dojkabacteria</taxon>
    </lineage>
</organism>
<dbReference type="Proteomes" id="UP000564033">
    <property type="component" value="Unassembled WGS sequence"/>
</dbReference>
<dbReference type="SUPFAM" id="SSF52402">
    <property type="entry name" value="Adenine nucleotide alpha hydrolases-like"/>
    <property type="match status" value="1"/>
</dbReference>
<name>A0A847VDF3_9BACT</name>
<reference evidence="1 2" key="1">
    <citation type="journal article" date="2020" name="Biotechnol. Biofuels">
        <title>New insights from the biogas microbiome by comprehensive genome-resolved metagenomics of nearly 1600 species originating from multiple anaerobic digesters.</title>
        <authorList>
            <person name="Campanaro S."/>
            <person name="Treu L."/>
            <person name="Rodriguez-R L.M."/>
            <person name="Kovalovszki A."/>
            <person name="Ziels R.M."/>
            <person name="Maus I."/>
            <person name="Zhu X."/>
            <person name="Kougias P.G."/>
            <person name="Basile A."/>
            <person name="Luo G."/>
            <person name="Schluter A."/>
            <person name="Konstantinidis K.T."/>
            <person name="Angelidaki I."/>
        </authorList>
    </citation>
    <scope>NUCLEOTIDE SEQUENCE [LARGE SCALE GENOMIC DNA]</scope>
    <source>
        <strain evidence="1">AS19jrsBPTG_9</strain>
    </source>
</reference>
<comment type="caution">
    <text evidence="1">The sequence shown here is derived from an EMBL/GenBank/DDBJ whole genome shotgun (WGS) entry which is preliminary data.</text>
</comment>
<proteinExistence type="predicted"/>
<evidence type="ECO:0000313" key="1">
    <source>
        <dbReference type="EMBL" id="NLZ24529.1"/>
    </source>
</evidence>
<dbReference type="InterPro" id="IPR014729">
    <property type="entry name" value="Rossmann-like_a/b/a_fold"/>
</dbReference>
<evidence type="ECO:0008006" key="3">
    <source>
        <dbReference type="Google" id="ProtNLM"/>
    </source>
</evidence>